<comment type="caution">
    <text evidence="2">The sequence shown here is derived from an EMBL/GenBank/DDBJ whole genome shotgun (WGS) entry which is preliminary data.</text>
</comment>
<keyword evidence="3" id="KW-1185">Reference proteome</keyword>
<sequence length="294" mass="33570">MPSKGPARHHANVTPELMARAYECVEGISPNYDAMKAALKKKWPEFFQLHRPIRRQIFHRICTGDKAKGESETIPHGDIENGSSVGPQNHQNHQPMHGMNTPAQWLRDITGSEQEHISFLEMETGQLILSTPIDYNHATIAELWTELYNEDPAETELFLSFADQFRAHHDGERTTGMRPSDVESALRRAGFSLQTHCLLSYRSRVDMTAVIKILEKDDRVVSPRYELADLNNENFQPGSVHCLLQSDRGGAGARLSAAPLQLFPWWMNHAYYAEMFDAQAMWRFLMCWCEASKE</sequence>
<gene>
    <name evidence="2" type="ORF">IWZ03DRAFT_416402</name>
</gene>
<name>A0ABR1KGE6_9PEZI</name>
<protein>
    <submittedName>
        <fullName evidence="2">Uncharacterized protein</fullName>
    </submittedName>
</protein>
<feature type="compositionally biased region" description="Polar residues" evidence="1">
    <location>
        <begin position="81"/>
        <end position="94"/>
    </location>
</feature>
<feature type="region of interest" description="Disordered" evidence="1">
    <location>
        <begin position="66"/>
        <end position="101"/>
    </location>
</feature>
<evidence type="ECO:0000313" key="3">
    <source>
        <dbReference type="Proteomes" id="UP001363622"/>
    </source>
</evidence>
<evidence type="ECO:0000256" key="1">
    <source>
        <dbReference type="SAM" id="MobiDB-lite"/>
    </source>
</evidence>
<evidence type="ECO:0000313" key="2">
    <source>
        <dbReference type="EMBL" id="KAK7513526.1"/>
    </source>
</evidence>
<feature type="compositionally biased region" description="Basic and acidic residues" evidence="1">
    <location>
        <begin position="66"/>
        <end position="79"/>
    </location>
</feature>
<reference evidence="2 3" key="1">
    <citation type="submission" date="2024-04" db="EMBL/GenBank/DDBJ databases">
        <title>Phyllosticta paracitricarpa is synonymous to the EU quarantine fungus P. citricarpa based on phylogenomic analyses.</title>
        <authorList>
            <consortium name="Lawrence Berkeley National Laboratory"/>
            <person name="Van Ingen-Buijs V.A."/>
            <person name="Van Westerhoven A.C."/>
            <person name="Haridas S."/>
            <person name="Skiadas P."/>
            <person name="Martin F."/>
            <person name="Groenewald J.Z."/>
            <person name="Crous P.W."/>
            <person name="Seidl M.F."/>
        </authorList>
    </citation>
    <scope>NUCLEOTIDE SEQUENCE [LARGE SCALE GENOMIC DNA]</scope>
    <source>
        <strain evidence="2 3">CBS 123371</strain>
    </source>
</reference>
<dbReference type="Proteomes" id="UP001363622">
    <property type="component" value="Unassembled WGS sequence"/>
</dbReference>
<organism evidence="2 3">
    <name type="scientific">Phyllosticta citriasiana</name>
    <dbReference type="NCBI Taxonomy" id="595635"/>
    <lineage>
        <taxon>Eukaryota</taxon>
        <taxon>Fungi</taxon>
        <taxon>Dikarya</taxon>
        <taxon>Ascomycota</taxon>
        <taxon>Pezizomycotina</taxon>
        <taxon>Dothideomycetes</taxon>
        <taxon>Dothideomycetes incertae sedis</taxon>
        <taxon>Botryosphaeriales</taxon>
        <taxon>Phyllostictaceae</taxon>
        <taxon>Phyllosticta</taxon>
    </lineage>
</organism>
<proteinExistence type="predicted"/>
<dbReference type="EMBL" id="JBBPHU010000009">
    <property type="protein sequence ID" value="KAK7513526.1"/>
    <property type="molecule type" value="Genomic_DNA"/>
</dbReference>
<accession>A0ABR1KGE6</accession>